<dbReference type="OrthoDB" id="9811110at2"/>
<evidence type="ECO:0000256" key="10">
    <source>
        <dbReference type="SAM" id="Phobius"/>
    </source>
</evidence>
<dbReference type="AlphaFoldDB" id="A0A174YUC4"/>
<keyword evidence="4" id="KW-0813">Transport</keyword>
<protein>
    <recommendedName>
        <fullName evidence="3">Multidrug export protein MepA</fullName>
    </recommendedName>
</protein>
<feature type="transmembrane region" description="Helical" evidence="10">
    <location>
        <begin position="430"/>
        <end position="450"/>
    </location>
</feature>
<feature type="transmembrane region" description="Helical" evidence="10">
    <location>
        <begin position="244"/>
        <end position="266"/>
    </location>
</feature>
<dbReference type="GO" id="GO:0005886">
    <property type="term" value="C:plasma membrane"/>
    <property type="evidence" value="ECO:0007669"/>
    <property type="project" value="UniProtKB-SubCell"/>
</dbReference>
<reference evidence="11 12" key="1">
    <citation type="submission" date="2015-09" db="EMBL/GenBank/DDBJ databases">
        <authorList>
            <consortium name="Pathogen Informatics"/>
        </authorList>
    </citation>
    <scope>NUCLEOTIDE SEQUENCE [LARGE SCALE GENOMIC DNA]</scope>
    <source>
        <strain evidence="11 12">2789STDY5834875</strain>
    </source>
</reference>
<evidence type="ECO:0000256" key="1">
    <source>
        <dbReference type="ARBA" id="ARBA00004651"/>
    </source>
</evidence>
<evidence type="ECO:0000256" key="3">
    <source>
        <dbReference type="ARBA" id="ARBA00022106"/>
    </source>
</evidence>
<proteinExistence type="inferred from homology"/>
<feature type="transmembrane region" description="Helical" evidence="10">
    <location>
        <begin position="21"/>
        <end position="43"/>
    </location>
</feature>
<accession>A0A174YUC4</accession>
<dbReference type="PANTHER" id="PTHR43823:SF3">
    <property type="entry name" value="MULTIDRUG EXPORT PROTEIN MEPA"/>
    <property type="match status" value="1"/>
</dbReference>
<dbReference type="InterPro" id="IPR045070">
    <property type="entry name" value="MATE_MepA-like"/>
</dbReference>
<dbReference type="GO" id="GO:0046677">
    <property type="term" value="P:response to antibiotic"/>
    <property type="evidence" value="ECO:0007669"/>
    <property type="project" value="UniProtKB-KW"/>
</dbReference>
<dbReference type="GO" id="GO:0015297">
    <property type="term" value="F:antiporter activity"/>
    <property type="evidence" value="ECO:0007669"/>
    <property type="project" value="InterPro"/>
</dbReference>
<evidence type="ECO:0000256" key="8">
    <source>
        <dbReference type="ARBA" id="ARBA00023136"/>
    </source>
</evidence>
<feature type="transmembrane region" description="Helical" evidence="10">
    <location>
        <begin position="278"/>
        <end position="303"/>
    </location>
</feature>
<evidence type="ECO:0000256" key="4">
    <source>
        <dbReference type="ARBA" id="ARBA00022448"/>
    </source>
</evidence>
<evidence type="ECO:0000313" key="11">
    <source>
        <dbReference type="EMBL" id="CUQ75558.1"/>
    </source>
</evidence>
<feature type="transmembrane region" description="Helical" evidence="10">
    <location>
        <begin position="329"/>
        <end position="351"/>
    </location>
</feature>
<feature type="transmembrane region" description="Helical" evidence="10">
    <location>
        <begin position="101"/>
        <end position="123"/>
    </location>
</feature>
<dbReference type="PIRSF" id="PIRSF006603">
    <property type="entry name" value="DinF"/>
    <property type="match status" value="1"/>
</dbReference>
<dbReference type="RefSeq" id="WP_082413990.1">
    <property type="nucleotide sequence ID" value="NZ_CZBU01000001.1"/>
</dbReference>
<dbReference type="CDD" id="cd13143">
    <property type="entry name" value="MATE_MepA_like"/>
    <property type="match status" value="1"/>
</dbReference>
<evidence type="ECO:0000256" key="9">
    <source>
        <dbReference type="ARBA" id="ARBA00023251"/>
    </source>
</evidence>
<feature type="transmembrane region" description="Helical" evidence="10">
    <location>
        <begin position="63"/>
        <end position="89"/>
    </location>
</feature>
<comment type="subcellular location">
    <subcellularLocation>
        <location evidence="1">Cell membrane</location>
        <topology evidence="1">Multi-pass membrane protein</topology>
    </subcellularLocation>
</comment>
<sequence length="466" mass="50766">MNNQSATMNTKDNPLGYKKESTLLVGFAIPCIISMLVTALYNIVDQIFIGQGIGMLGNAATNIAFPLSTTCTAISLLLGIGSATNFSLYLGAGEKNESEKYASNGIVLMALFGIFLFLVTTIFLTPMLKFFGATKDVLPYAKAYTRITAFGFPFLIANTGMSKLILADGSPRYSMISMLAGAIVNTILDPLFIFVFNMGMTGAALATITGQIISFSISLRYMFHFKTIKLSRESFIVSAAHCKKIFILGASACFNQIAMTVVQIVMNNTLSHYGAQSIYGGDIPLACAGIITKVNMIFMSFVIGISQGTQPVIGFNYGAKKYARVRKTYLLALGAASALSLIAFACFQIFPRQIISIFGNGSDLYFKFSERYFRIYMFLTIVNGIQPVTSNFFNSIGKSQLGVFMSLTRQIIFLLPLIIIFPIFMGIDGVMYAGPIADAAAAIVCGYFTIRELKELKKLEIDITKC</sequence>
<dbReference type="Pfam" id="PF01554">
    <property type="entry name" value="MatE"/>
    <property type="match status" value="2"/>
</dbReference>
<feature type="transmembrane region" description="Helical" evidence="10">
    <location>
        <begin position="202"/>
        <end position="223"/>
    </location>
</feature>
<dbReference type="GO" id="GO:0042910">
    <property type="term" value="F:xenobiotic transmembrane transporter activity"/>
    <property type="evidence" value="ECO:0007669"/>
    <property type="project" value="InterPro"/>
</dbReference>
<dbReference type="Proteomes" id="UP000095621">
    <property type="component" value="Unassembled WGS sequence"/>
</dbReference>
<organism evidence="11 12">
    <name type="scientific">Lachnospira eligens</name>
    <dbReference type="NCBI Taxonomy" id="39485"/>
    <lineage>
        <taxon>Bacteria</taxon>
        <taxon>Bacillati</taxon>
        <taxon>Bacillota</taxon>
        <taxon>Clostridia</taxon>
        <taxon>Lachnospirales</taxon>
        <taxon>Lachnospiraceae</taxon>
        <taxon>Lachnospira</taxon>
    </lineage>
</organism>
<feature type="transmembrane region" description="Helical" evidence="10">
    <location>
        <begin position="143"/>
        <end position="161"/>
    </location>
</feature>
<name>A0A174YUC4_9FIRM</name>
<feature type="transmembrane region" description="Helical" evidence="10">
    <location>
        <begin position="371"/>
        <end position="389"/>
    </location>
</feature>
<evidence type="ECO:0000256" key="5">
    <source>
        <dbReference type="ARBA" id="ARBA00022475"/>
    </source>
</evidence>
<evidence type="ECO:0000256" key="6">
    <source>
        <dbReference type="ARBA" id="ARBA00022692"/>
    </source>
</evidence>
<dbReference type="InterPro" id="IPR002528">
    <property type="entry name" value="MATE_fam"/>
</dbReference>
<keyword evidence="8 10" id="KW-0472">Membrane</keyword>
<evidence type="ECO:0000256" key="7">
    <source>
        <dbReference type="ARBA" id="ARBA00022989"/>
    </source>
</evidence>
<keyword evidence="7 10" id="KW-1133">Transmembrane helix</keyword>
<feature type="transmembrane region" description="Helical" evidence="10">
    <location>
        <begin position="173"/>
        <end position="196"/>
    </location>
</feature>
<keyword evidence="6 10" id="KW-0812">Transmembrane</keyword>
<keyword evidence="9" id="KW-0046">Antibiotic resistance</keyword>
<dbReference type="PANTHER" id="PTHR43823">
    <property type="entry name" value="SPORULATION PROTEIN YKVU"/>
    <property type="match status" value="1"/>
</dbReference>
<gene>
    <name evidence="11" type="primary">mepA_9</name>
    <name evidence="11" type="ORF">ERS852490_00581</name>
</gene>
<dbReference type="InterPro" id="IPR051327">
    <property type="entry name" value="MATE_MepA_subfamily"/>
</dbReference>
<dbReference type="InterPro" id="IPR048279">
    <property type="entry name" value="MdtK-like"/>
</dbReference>
<feature type="transmembrane region" description="Helical" evidence="10">
    <location>
        <begin position="401"/>
        <end position="424"/>
    </location>
</feature>
<comment type="similarity">
    <text evidence="2">Belongs to the multi antimicrobial extrusion (MATE) (TC 2.A.66.1) family. MepA subfamily.</text>
</comment>
<dbReference type="EMBL" id="CZBU01000001">
    <property type="protein sequence ID" value="CUQ75558.1"/>
    <property type="molecule type" value="Genomic_DNA"/>
</dbReference>
<keyword evidence="5" id="KW-1003">Cell membrane</keyword>
<evidence type="ECO:0000313" key="12">
    <source>
        <dbReference type="Proteomes" id="UP000095621"/>
    </source>
</evidence>
<evidence type="ECO:0000256" key="2">
    <source>
        <dbReference type="ARBA" id="ARBA00008417"/>
    </source>
</evidence>